<dbReference type="RefSeq" id="WP_376754245.1">
    <property type="nucleotide sequence ID" value="NZ_CP124550.1"/>
</dbReference>
<dbReference type="EMBL" id="CP124550">
    <property type="protein sequence ID" value="WIO45876.1"/>
    <property type="molecule type" value="Genomic_DNA"/>
</dbReference>
<evidence type="ECO:0000256" key="6">
    <source>
        <dbReference type="ARBA" id="ARBA00022840"/>
    </source>
</evidence>
<accession>A0ABY8WV12</accession>
<dbReference type="CDD" id="cd00082">
    <property type="entry name" value="HisKA"/>
    <property type="match status" value="1"/>
</dbReference>
<dbReference type="SUPFAM" id="SSF55874">
    <property type="entry name" value="ATPase domain of HSP90 chaperone/DNA topoisomerase II/histidine kinase"/>
    <property type="match status" value="1"/>
</dbReference>
<dbReference type="InterPro" id="IPR003661">
    <property type="entry name" value="HisK_dim/P_dom"/>
</dbReference>
<dbReference type="InterPro" id="IPR036890">
    <property type="entry name" value="HATPase_C_sf"/>
</dbReference>
<evidence type="ECO:0000256" key="4">
    <source>
        <dbReference type="ARBA" id="ARBA00022741"/>
    </source>
</evidence>
<dbReference type="InterPro" id="IPR036097">
    <property type="entry name" value="HisK_dim/P_sf"/>
</dbReference>
<evidence type="ECO:0000256" key="3">
    <source>
        <dbReference type="ARBA" id="ARBA00022679"/>
    </source>
</evidence>
<dbReference type="Gene3D" id="3.30.565.10">
    <property type="entry name" value="Histidine kinase-like ATPase, C-terminal domain"/>
    <property type="match status" value="1"/>
</dbReference>
<dbReference type="PROSITE" id="PS50109">
    <property type="entry name" value="HIS_KIN"/>
    <property type="match status" value="1"/>
</dbReference>
<keyword evidence="6" id="KW-0067">ATP-binding</keyword>
<reference evidence="9 10" key="1">
    <citation type="journal article" date="2023" name="Cell">
        <title>Genetic manipulation of Patescibacteria provides mechanistic insights into microbial dark matter and the epibiotic lifestyle.</title>
        <authorList>
            <person name="Wang Y."/>
            <person name="Gallagher L.A."/>
            <person name="Andrade P.A."/>
            <person name="Liu A."/>
            <person name="Humphreys I.R."/>
            <person name="Turkarslan S."/>
            <person name="Cutler K.J."/>
            <person name="Arrieta-Ortiz M.L."/>
            <person name="Li Y."/>
            <person name="Radey M.C."/>
            <person name="McLean J.S."/>
            <person name="Cong Q."/>
            <person name="Baker D."/>
            <person name="Baliga N.S."/>
            <person name="Peterson S.B."/>
            <person name="Mougous J.D."/>
        </authorList>
    </citation>
    <scope>NUCLEOTIDE SEQUENCE [LARGE SCALE GENOMIC DNA]</scope>
    <source>
        <strain evidence="9 10">ML1</strain>
    </source>
</reference>
<dbReference type="GO" id="GO:0016301">
    <property type="term" value="F:kinase activity"/>
    <property type="evidence" value="ECO:0007669"/>
    <property type="project" value="UniProtKB-KW"/>
</dbReference>
<organism evidence="9 10">
    <name type="scientific">Candidatus Southlakia epibionticum</name>
    <dbReference type="NCBI Taxonomy" id="3043284"/>
    <lineage>
        <taxon>Bacteria</taxon>
        <taxon>Candidatus Saccharimonadota</taxon>
        <taxon>Candidatus Saccharimonadia</taxon>
        <taxon>Candidatus Saccharimonadales</taxon>
        <taxon>Candidatus Saccharimonadaceae</taxon>
        <taxon>Candidatus Southlakia</taxon>
    </lineage>
</organism>
<evidence type="ECO:0000256" key="7">
    <source>
        <dbReference type="ARBA" id="ARBA00023012"/>
    </source>
</evidence>
<dbReference type="InterPro" id="IPR003594">
    <property type="entry name" value="HATPase_dom"/>
</dbReference>
<evidence type="ECO:0000256" key="5">
    <source>
        <dbReference type="ARBA" id="ARBA00022777"/>
    </source>
</evidence>
<keyword evidence="4" id="KW-0547">Nucleotide-binding</keyword>
<gene>
    <name evidence="9" type="ORF">SEML1_0246</name>
</gene>
<comment type="catalytic activity">
    <reaction evidence="1">
        <text>ATP + protein L-histidine = ADP + protein N-phospho-L-histidine.</text>
        <dbReference type="EC" id="2.7.13.3"/>
    </reaction>
</comment>
<proteinExistence type="predicted"/>
<protein>
    <recommendedName>
        <fullName evidence="2">histidine kinase</fullName>
        <ecNumber evidence="2">2.7.13.3</ecNumber>
    </recommendedName>
</protein>
<dbReference type="SMART" id="SM00387">
    <property type="entry name" value="HATPase_c"/>
    <property type="match status" value="1"/>
</dbReference>
<evidence type="ECO:0000259" key="8">
    <source>
        <dbReference type="PROSITE" id="PS50109"/>
    </source>
</evidence>
<keyword evidence="3" id="KW-0808">Transferase</keyword>
<dbReference type="Proteomes" id="UP001177295">
    <property type="component" value="Chromosome"/>
</dbReference>
<name>A0ABY8WV12_9BACT</name>
<dbReference type="InterPro" id="IPR050351">
    <property type="entry name" value="BphY/WalK/GraS-like"/>
</dbReference>
<keyword evidence="7" id="KW-0902">Two-component regulatory system</keyword>
<evidence type="ECO:0000313" key="9">
    <source>
        <dbReference type="EMBL" id="WIO45876.1"/>
    </source>
</evidence>
<dbReference type="CDD" id="cd00075">
    <property type="entry name" value="HATPase"/>
    <property type="match status" value="1"/>
</dbReference>
<evidence type="ECO:0000256" key="1">
    <source>
        <dbReference type="ARBA" id="ARBA00000085"/>
    </source>
</evidence>
<dbReference type="PANTHER" id="PTHR42878:SF7">
    <property type="entry name" value="SENSOR HISTIDINE KINASE GLRK"/>
    <property type="match status" value="1"/>
</dbReference>
<dbReference type="InterPro" id="IPR005467">
    <property type="entry name" value="His_kinase_dom"/>
</dbReference>
<evidence type="ECO:0000256" key="2">
    <source>
        <dbReference type="ARBA" id="ARBA00012438"/>
    </source>
</evidence>
<keyword evidence="5 9" id="KW-0418">Kinase</keyword>
<dbReference type="PANTHER" id="PTHR42878">
    <property type="entry name" value="TWO-COMPONENT HISTIDINE KINASE"/>
    <property type="match status" value="1"/>
</dbReference>
<dbReference type="SUPFAM" id="SSF47384">
    <property type="entry name" value="Homodimeric domain of signal transducing histidine kinase"/>
    <property type="match status" value="1"/>
</dbReference>
<dbReference type="Gene3D" id="1.10.287.130">
    <property type="match status" value="1"/>
</dbReference>
<dbReference type="EC" id="2.7.13.3" evidence="2"/>
<feature type="domain" description="Histidine kinase" evidence="8">
    <location>
        <begin position="16"/>
        <end position="230"/>
    </location>
</feature>
<keyword evidence="10" id="KW-1185">Reference proteome</keyword>
<sequence>MQEGRTREPFRLPLAAAAHELKAPLALVRQLSLALETGDYTDTERAVLQQRITLTAERALRLTTDLTRAERLDDGLFKVEPLNPIVLCEEVADELSPLYAAHDRTIGVKPHRRQLLGLANRELLRRILLNFTDNALHYSRDAPVYISAQQRQRGAVIRLGVRDYGPAVPANVWRRLMQNLGRPQPLHNRPASSGLGMVVAHEFAAAMGASIGAVRHRDGATFYVDIMTSTQLRLL</sequence>
<evidence type="ECO:0000313" key="10">
    <source>
        <dbReference type="Proteomes" id="UP001177295"/>
    </source>
</evidence>
<dbReference type="Pfam" id="PF02518">
    <property type="entry name" value="HATPase_c"/>
    <property type="match status" value="1"/>
</dbReference>